<keyword evidence="4" id="KW-1185">Reference proteome</keyword>
<gene>
    <name evidence="1" type="ORF">A3L04_09125</name>
    <name evidence="2" type="ORF">CHITON_1052</name>
</gene>
<dbReference type="SUPFAM" id="SSF52540">
    <property type="entry name" value="P-loop containing nucleoside triphosphate hydrolases"/>
    <property type="match status" value="1"/>
</dbReference>
<dbReference type="KEGG" id="tch:CHITON_1052"/>
<dbReference type="Gene3D" id="3.40.50.300">
    <property type="entry name" value="P-loop containing nucleotide triphosphate hydrolases"/>
    <property type="match status" value="1"/>
</dbReference>
<dbReference type="Proteomes" id="UP000250189">
    <property type="component" value="Chromosome"/>
</dbReference>
<dbReference type="OrthoDB" id="88329at2157"/>
<proteinExistence type="predicted"/>
<dbReference type="STRING" id="54262.CHITON_1052"/>
<dbReference type="EMBL" id="CP015193">
    <property type="protein sequence ID" value="ASJ17216.1"/>
    <property type="molecule type" value="Genomic_DNA"/>
</dbReference>
<reference evidence="2" key="1">
    <citation type="submission" date="2016-01" db="EMBL/GenBank/DDBJ databases">
        <authorList>
            <person name="Oliw E.H."/>
        </authorList>
    </citation>
    <scope>NUCLEOTIDE SEQUENCE</scope>
    <source>
        <strain evidence="2">1</strain>
    </source>
</reference>
<protein>
    <submittedName>
        <fullName evidence="2">Uncharacterized protein</fullName>
    </submittedName>
</protein>
<dbReference type="GeneID" id="33322740"/>
<evidence type="ECO:0000313" key="4">
    <source>
        <dbReference type="Proteomes" id="UP000250189"/>
    </source>
</evidence>
<dbReference type="InterPro" id="IPR027417">
    <property type="entry name" value="P-loop_NTPase"/>
</dbReference>
<dbReference type="RefSeq" id="WP_068577431.1">
    <property type="nucleotide sequence ID" value="NZ_CP015193.1"/>
</dbReference>
<accession>A0A160VVL5</accession>
<evidence type="ECO:0000313" key="2">
    <source>
        <dbReference type="EMBL" id="CUX77831.1"/>
    </source>
</evidence>
<organism evidence="2 3">
    <name type="scientific">Thermococcus chitonophagus</name>
    <dbReference type="NCBI Taxonomy" id="54262"/>
    <lineage>
        <taxon>Archaea</taxon>
        <taxon>Methanobacteriati</taxon>
        <taxon>Methanobacteriota</taxon>
        <taxon>Thermococci</taxon>
        <taxon>Thermococcales</taxon>
        <taxon>Thermococcaceae</taxon>
        <taxon>Thermococcus</taxon>
    </lineage>
</organism>
<evidence type="ECO:0000313" key="3">
    <source>
        <dbReference type="Proteomes" id="UP000093069"/>
    </source>
</evidence>
<reference evidence="3" key="2">
    <citation type="submission" date="2016-01" db="EMBL/GenBank/DDBJ databases">
        <authorList>
            <person name="Vorgias C.E."/>
        </authorList>
    </citation>
    <scope>NUCLEOTIDE SEQUENCE [LARGE SCALE GENOMIC DNA]</scope>
</reference>
<sequence>MIIYGEAFEFGVVAGLADKAYLLPRDVPFQEFLEARRIYGKKARKRALEAKDAYSKIVKGDSAEIAFKFLEWYTSSKESIRSKKIEISNVDAENIVTYLELGRRMGDLIKEKFEEIILEPGIPYYGKFRYPDFIGMNNGKIVAVGDFKVYHRFLGRTVWDASWAIEFDSYTLDELLARARPLTARSYKDFFNVLSKYAKLLFYARILEVYPIDVLVIFPQVCSKIRVNSKEHLETLQEKIRELALALLPRNLGGSRGKIARSLDRGDSYIKISDGKIYLGESEVGVEEEFKALSGRATILFLPKFRGGWRRKKHGKDIEEIFKKHDFIVDASDQGVGKTTTAIGLVHGMRTLVIAPRKKLLEQIMLMFGKYIDLTSEGNVRLEKERTFYDVLEAPSNRTWQAHKKVMAAIRDRDIELIPVTSDAFKYLREGSWKEILKNVDAVIIEELTNSGSSVIERLLGFLRYYSRHPTGVKVMVLDGSLTSPKLHLQAILDHLRGRKYTPSQVSLHEVEDPAVAEFSINKVSGAYYRIHLDFPLKFSILPLPLSSQIPNWALLISKAEDVIENFRAQLNEGDVMFYVDNRIYVEDLANFLAEKGFPVSIVHAEKRETIRGNVVGTSSIAFGVDLKDKGTLVVISPYRDYSFEDHAHNVEVFRQIIKRIRGDPEGKEYKNVVFVPLSSPGKESIMYFQTKAFITRVLTNRKFHVRLPMSSGSFYHVWKSRAPGKRRELALEDFLREYYPSLKRILASAGFIVRPNFKLKLSFDREWDLPIHLRVYRLLSGYSRRFWVEVMPTPSADVQVLRERLKEKNPGAHFLKSRLEKLPEDPKELAKILSSLLTPKEIEVGYSSILMVPYSWGDKVGRIPQVTSPLKRVFVGDWEYFEMPVKVVNESENEAVGIYASHPAFSRVDTVSIVEKLKEVLSAEIARENVLFLPNVWKAY</sequence>
<dbReference type="AlphaFoldDB" id="A0A160VVL5"/>
<reference evidence="1 4" key="3">
    <citation type="submission" date="2016-04" db="EMBL/GenBank/DDBJ databases">
        <title>Complete genome sequence of Thermococcus chitonophagus type strain GC74.</title>
        <authorList>
            <person name="Oger P.M."/>
        </authorList>
    </citation>
    <scope>NUCLEOTIDE SEQUENCE [LARGE SCALE GENOMIC DNA]</scope>
    <source>
        <strain evidence="1 4">GC74</strain>
    </source>
</reference>
<evidence type="ECO:0000313" key="1">
    <source>
        <dbReference type="EMBL" id="ASJ17216.1"/>
    </source>
</evidence>
<name>A0A160VVL5_9EURY</name>
<dbReference type="EMBL" id="LN999010">
    <property type="protein sequence ID" value="CUX77831.1"/>
    <property type="molecule type" value="Genomic_DNA"/>
</dbReference>
<dbReference type="Proteomes" id="UP000093069">
    <property type="component" value="Chromosome I"/>
</dbReference>